<accession>A0A8H7VBJ4</accession>
<sequence>MSMNIQPYCPIPVTVAVSIETYKTVIQESDSQHGPTCVCREYYVSHGSGSKREYVGIVRGSASVQVRGLQKRSKKIKCPAALKVVCLPG</sequence>
<dbReference type="Proteomes" id="UP000603453">
    <property type="component" value="Unassembled WGS sequence"/>
</dbReference>
<protein>
    <submittedName>
        <fullName evidence="1">Uncharacterized protein</fullName>
    </submittedName>
</protein>
<proteinExistence type="predicted"/>
<name>A0A8H7VBJ4_9FUNG</name>
<reference evidence="1" key="1">
    <citation type="submission" date="2020-12" db="EMBL/GenBank/DDBJ databases">
        <title>Metabolic potential, ecology and presence of endohyphal bacteria is reflected in genomic diversity of Mucoromycotina.</title>
        <authorList>
            <person name="Muszewska A."/>
            <person name="Okrasinska A."/>
            <person name="Steczkiewicz K."/>
            <person name="Drgas O."/>
            <person name="Orlowska M."/>
            <person name="Perlinska-Lenart U."/>
            <person name="Aleksandrzak-Piekarczyk T."/>
            <person name="Szatraj K."/>
            <person name="Zielenkiewicz U."/>
            <person name="Pilsyk S."/>
            <person name="Malc E."/>
            <person name="Mieczkowski P."/>
            <person name="Kruszewska J.S."/>
            <person name="Biernat P."/>
            <person name="Pawlowska J."/>
        </authorList>
    </citation>
    <scope>NUCLEOTIDE SEQUENCE</scope>
    <source>
        <strain evidence="1">WA0000017839</strain>
    </source>
</reference>
<comment type="caution">
    <text evidence="1">The sequence shown here is derived from an EMBL/GenBank/DDBJ whole genome shotgun (WGS) entry which is preliminary data.</text>
</comment>
<organism evidence="1 2">
    <name type="scientific">Mucor saturninus</name>
    <dbReference type="NCBI Taxonomy" id="64648"/>
    <lineage>
        <taxon>Eukaryota</taxon>
        <taxon>Fungi</taxon>
        <taxon>Fungi incertae sedis</taxon>
        <taxon>Mucoromycota</taxon>
        <taxon>Mucoromycotina</taxon>
        <taxon>Mucoromycetes</taxon>
        <taxon>Mucorales</taxon>
        <taxon>Mucorineae</taxon>
        <taxon>Mucoraceae</taxon>
        <taxon>Mucor</taxon>
    </lineage>
</organism>
<gene>
    <name evidence="1" type="ORF">INT47_002415</name>
</gene>
<evidence type="ECO:0000313" key="1">
    <source>
        <dbReference type="EMBL" id="KAG2210473.1"/>
    </source>
</evidence>
<dbReference type="OrthoDB" id="2267582at2759"/>
<keyword evidence="2" id="KW-1185">Reference proteome</keyword>
<dbReference type="AlphaFoldDB" id="A0A8H7VBJ4"/>
<evidence type="ECO:0000313" key="2">
    <source>
        <dbReference type="Proteomes" id="UP000603453"/>
    </source>
</evidence>
<dbReference type="EMBL" id="JAEPRD010000011">
    <property type="protein sequence ID" value="KAG2210473.1"/>
    <property type="molecule type" value="Genomic_DNA"/>
</dbReference>